<dbReference type="RefSeq" id="WP_189403054.1">
    <property type="nucleotide sequence ID" value="NZ_BMXP01000001.1"/>
</dbReference>
<reference evidence="2" key="2">
    <citation type="submission" date="2020-09" db="EMBL/GenBank/DDBJ databases">
        <authorList>
            <person name="Sun Q."/>
            <person name="Kim S."/>
        </authorList>
    </citation>
    <scope>NUCLEOTIDE SEQUENCE</scope>
    <source>
        <strain evidence="2">KCTC 22164</strain>
    </source>
</reference>
<sequence>MSTSALDDLQEFHWMMDMLQSVDVGIVVLDRRYGVKVWNSFMESHSGMLPSEVRDKSLFNLFPSINQEWFAQKAKPVFELKTRAFMTWEQRPYLFKFPNYRPITGSESFMYQNITLSPLTSANGKVEFISMMIYDVTDIAVGKKQLEALQVQISEDQERTRQTPDRGMG</sequence>
<dbReference type="Pfam" id="PF08448">
    <property type="entry name" value="PAS_4"/>
    <property type="match status" value="1"/>
</dbReference>
<dbReference type="Gene3D" id="3.30.450.20">
    <property type="entry name" value="PAS domain"/>
    <property type="match status" value="1"/>
</dbReference>
<dbReference type="InterPro" id="IPR035965">
    <property type="entry name" value="PAS-like_dom_sf"/>
</dbReference>
<protein>
    <recommendedName>
        <fullName evidence="1">PAS domain-containing protein</fullName>
    </recommendedName>
</protein>
<dbReference type="AlphaFoldDB" id="A0A918JDX2"/>
<gene>
    <name evidence="2" type="ORF">GCM10007391_00140</name>
</gene>
<dbReference type="InterPro" id="IPR000014">
    <property type="entry name" value="PAS"/>
</dbReference>
<dbReference type="Proteomes" id="UP000631300">
    <property type="component" value="Unassembled WGS sequence"/>
</dbReference>
<dbReference type="CDD" id="cd00130">
    <property type="entry name" value="PAS"/>
    <property type="match status" value="1"/>
</dbReference>
<evidence type="ECO:0000313" key="3">
    <source>
        <dbReference type="Proteomes" id="UP000631300"/>
    </source>
</evidence>
<dbReference type="SUPFAM" id="SSF55785">
    <property type="entry name" value="PYP-like sensor domain (PAS domain)"/>
    <property type="match status" value="1"/>
</dbReference>
<accession>A0A918JDX2</accession>
<dbReference type="NCBIfam" id="TIGR00229">
    <property type="entry name" value="sensory_box"/>
    <property type="match status" value="1"/>
</dbReference>
<name>A0A918JDX2_9ALTE</name>
<dbReference type="SMART" id="SM00091">
    <property type="entry name" value="PAS"/>
    <property type="match status" value="1"/>
</dbReference>
<keyword evidence="3" id="KW-1185">Reference proteome</keyword>
<evidence type="ECO:0000259" key="1">
    <source>
        <dbReference type="SMART" id="SM00091"/>
    </source>
</evidence>
<dbReference type="InterPro" id="IPR013656">
    <property type="entry name" value="PAS_4"/>
</dbReference>
<reference evidence="2" key="1">
    <citation type="journal article" date="2014" name="Int. J. Syst. Evol. Microbiol.">
        <title>Complete genome sequence of Corynebacterium casei LMG S-19264T (=DSM 44701T), isolated from a smear-ripened cheese.</title>
        <authorList>
            <consortium name="US DOE Joint Genome Institute (JGI-PGF)"/>
            <person name="Walter F."/>
            <person name="Albersmeier A."/>
            <person name="Kalinowski J."/>
            <person name="Ruckert C."/>
        </authorList>
    </citation>
    <scope>NUCLEOTIDE SEQUENCE</scope>
    <source>
        <strain evidence="2">KCTC 22164</strain>
    </source>
</reference>
<evidence type="ECO:0000313" key="2">
    <source>
        <dbReference type="EMBL" id="GGW72661.1"/>
    </source>
</evidence>
<organism evidence="2 3">
    <name type="scientific">Alteromonas halophila</name>
    <dbReference type="NCBI Taxonomy" id="516698"/>
    <lineage>
        <taxon>Bacteria</taxon>
        <taxon>Pseudomonadati</taxon>
        <taxon>Pseudomonadota</taxon>
        <taxon>Gammaproteobacteria</taxon>
        <taxon>Alteromonadales</taxon>
        <taxon>Alteromonadaceae</taxon>
        <taxon>Alteromonas/Salinimonas group</taxon>
        <taxon>Alteromonas</taxon>
    </lineage>
</organism>
<dbReference type="EMBL" id="BMXP01000001">
    <property type="protein sequence ID" value="GGW72661.1"/>
    <property type="molecule type" value="Genomic_DNA"/>
</dbReference>
<comment type="caution">
    <text evidence="2">The sequence shown here is derived from an EMBL/GenBank/DDBJ whole genome shotgun (WGS) entry which is preliminary data.</text>
</comment>
<proteinExistence type="predicted"/>
<feature type="domain" description="PAS" evidence="1">
    <location>
        <begin position="13"/>
        <end position="79"/>
    </location>
</feature>